<dbReference type="Pfam" id="PF00498">
    <property type="entry name" value="FHA"/>
    <property type="match status" value="2"/>
</dbReference>
<dbReference type="InterPro" id="IPR000253">
    <property type="entry name" value="FHA_dom"/>
</dbReference>
<dbReference type="SUPFAM" id="SSF49879">
    <property type="entry name" value="SMAD/FHA domain"/>
    <property type="match status" value="2"/>
</dbReference>
<sequence length="355" mass="38940">MRNQALESSRQFWIHGEMTFRVEGTGSTEDRIIQVDRPFALVGQTPDSAIRLDGPGISKRHVYLHLDPRGVFAVDLLSRTGTRLNGDDLIVGWLRPGDWLEIDDWRITLLHIQIDGRVVDPPPCDDDPLAETGGADSLVRVTLEPKQGQSGPWTLGSELIFLGWSNACGIQVKDSLVEKVHGALLRTGSAAYLVDLCGHNTRVDNQPVRGASIINDGATITIGATSFTVRSVAASRARTPVCLEPKPLVAHVLEPEIEDADAPRALDLVPTESQHALFAWMVDTFQQTQGTVLKQQSDMQATLVGLLRQVHDDNATLLNAHLERIERIDRELASLRTELSERSSLPPSPPPLPLP</sequence>
<dbReference type="PROSITE" id="PS50006">
    <property type="entry name" value="FHA_DOMAIN"/>
    <property type="match status" value="1"/>
</dbReference>
<keyword evidence="2" id="KW-0614">Plasmid</keyword>
<accession>A0AAU7CS69</accession>
<reference evidence="2" key="1">
    <citation type="submission" date="2024-05" db="EMBL/GenBank/DDBJ databases">
        <title>Planctomycetes of the genus Singulisphaera possess chitinolytic capabilities.</title>
        <authorList>
            <person name="Ivanova A."/>
        </authorList>
    </citation>
    <scope>NUCLEOTIDE SEQUENCE</scope>
    <source>
        <strain evidence="2">Ch08T</strain>
        <plasmid evidence="2">pSnCh</plasmid>
    </source>
</reference>
<name>A0AAU7CS69_9BACT</name>
<dbReference type="AlphaFoldDB" id="A0AAU7CS69"/>
<evidence type="ECO:0000313" key="2">
    <source>
        <dbReference type="EMBL" id="XBH08452.1"/>
    </source>
</evidence>
<organism evidence="2">
    <name type="scientific">Singulisphaera sp. Ch08</name>
    <dbReference type="NCBI Taxonomy" id="3120278"/>
    <lineage>
        <taxon>Bacteria</taxon>
        <taxon>Pseudomonadati</taxon>
        <taxon>Planctomycetota</taxon>
        <taxon>Planctomycetia</taxon>
        <taxon>Isosphaerales</taxon>
        <taxon>Isosphaeraceae</taxon>
        <taxon>Singulisphaera</taxon>
    </lineage>
</organism>
<dbReference type="SMART" id="SM00240">
    <property type="entry name" value="FHA"/>
    <property type="match status" value="2"/>
</dbReference>
<dbReference type="InterPro" id="IPR008984">
    <property type="entry name" value="SMAD_FHA_dom_sf"/>
</dbReference>
<dbReference type="CDD" id="cd00060">
    <property type="entry name" value="FHA"/>
    <property type="match status" value="2"/>
</dbReference>
<feature type="domain" description="FHA" evidence="1">
    <location>
        <begin position="40"/>
        <end position="89"/>
    </location>
</feature>
<dbReference type="RefSeq" id="WP_406701322.1">
    <property type="nucleotide sequence ID" value="NZ_CP155448.1"/>
</dbReference>
<proteinExistence type="predicted"/>
<geneLocation type="plasmid" evidence="2">
    <name>pSnCh</name>
</geneLocation>
<dbReference type="Gene3D" id="2.60.200.20">
    <property type="match status" value="2"/>
</dbReference>
<gene>
    <name evidence="2" type="ORF">V5E97_39995</name>
</gene>
<dbReference type="EMBL" id="CP155448">
    <property type="protein sequence ID" value="XBH08452.1"/>
    <property type="molecule type" value="Genomic_DNA"/>
</dbReference>
<evidence type="ECO:0000259" key="1">
    <source>
        <dbReference type="PROSITE" id="PS50006"/>
    </source>
</evidence>
<feature type="non-terminal residue" evidence="2">
    <location>
        <position position="355"/>
    </location>
</feature>
<protein>
    <submittedName>
        <fullName evidence="2">FHA domain-containing protein</fullName>
    </submittedName>
</protein>